<dbReference type="AlphaFoldDB" id="A0A3D8I6B6"/>
<comment type="caution">
    <text evidence="2">The sequence shown here is derived from an EMBL/GenBank/DDBJ whole genome shotgun (WGS) entry which is preliminary data.</text>
</comment>
<name>A0A3D8I6B6_9HELI</name>
<accession>A0A3D8I6B6</accession>
<sequence length="101" mass="11219">MLGKSSVILIASPLKLKIIHYSIIRFFKPCNFCLNLALKLCEFMGNMLFGCALVLRTRYGNEAKPTLEGNEFVMSSPPQKGGEFGLSSRFKRDSLAQLSQG</sequence>
<dbReference type="Proteomes" id="UP000256599">
    <property type="component" value="Unassembled WGS sequence"/>
</dbReference>
<evidence type="ECO:0000313" key="2">
    <source>
        <dbReference type="EMBL" id="RDU60678.1"/>
    </source>
</evidence>
<feature type="region of interest" description="Disordered" evidence="1">
    <location>
        <begin position="70"/>
        <end position="101"/>
    </location>
</feature>
<dbReference type="EMBL" id="NXLR01000002">
    <property type="protein sequence ID" value="RDU60678.1"/>
    <property type="molecule type" value="Genomic_DNA"/>
</dbReference>
<evidence type="ECO:0000313" key="3">
    <source>
        <dbReference type="Proteomes" id="UP000256599"/>
    </source>
</evidence>
<organism evidence="2 3">
    <name type="scientific">Helicobacter marmotae</name>
    <dbReference type="NCBI Taxonomy" id="152490"/>
    <lineage>
        <taxon>Bacteria</taxon>
        <taxon>Pseudomonadati</taxon>
        <taxon>Campylobacterota</taxon>
        <taxon>Epsilonproteobacteria</taxon>
        <taxon>Campylobacterales</taxon>
        <taxon>Helicobacteraceae</taxon>
        <taxon>Helicobacter</taxon>
    </lineage>
</organism>
<protein>
    <submittedName>
        <fullName evidence="2">Uncharacterized protein</fullName>
    </submittedName>
</protein>
<keyword evidence="3" id="KW-1185">Reference proteome</keyword>
<evidence type="ECO:0000256" key="1">
    <source>
        <dbReference type="SAM" id="MobiDB-lite"/>
    </source>
</evidence>
<gene>
    <name evidence="2" type="ORF">CQA63_01485</name>
</gene>
<reference evidence="2 3" key="1">
    <citation type="submission" date="2018-04" db="EMBL/GenBank/DDBJ databases">
        <title>Novel Campyloabacter and Helicobacter Species and Strains.</title>
        <authorList>
            <person name="Mannion A.J."/>
            <person name="Shen Z."/>
            <person name="Fox J.G."/>
        </authorList>
    </citation>
    <scope>NUCLEOTIDE SEQUENCE [LARGE SCALE GENOMIC DNA]</scope>
    <source>
        <strain evidence="2 3">MIT 98-6070</strain>
    </source>
</reference>
<proteinExistence type="predicted"/>